<dbReference type="InterPro" id="IPR008922">
    <property type="entry name" value="Di-copper_centre_dom_sf"/>
</dbReference>
<reference evidence="11 12" key="1">
    <citation type="submission" date="2015-07" db="EMBL/GenBank/DDBJ databases">
        <authorList>
            <person name="Noorani M."/>
        </authorList>
    </citation>
    <scope>NUCLEOTIDE SEQUENCE [LARGE SCALE GENOMIC DNA]</scope>
    <source>
        <strain evidence="11">BBA 69670</strain>
    </source>
</reference>
<gene>
    <name evidence="11" type="primary">R3</name>
    <name evidence="11" type="ORF">RSOLAG22IIIB_06156</name>
</gene>
<dbReference type="InterPro" id="IPR050316">
    <property type="entry name" value="Tyrosinase/Hemocyanin"/>
</dbReference>
<dbReference type="PRINTS" id="PR00092">
    <property type="entry name" value="TYROSINASE"/>
</dbReference>
<proteinExistence type="inferred from homology"/>
<dbReference type="PROSITE" id="PS00497">
    <property type="entry name" value="TYROSINASE_1"/>
    <property type="match status" value="1"/>
</dbReference>
<evidence type="ECO:0000256" key="5">
    <source>
        <dbReference type="ARBA" id="ARBA00023101"/>
    </source>
</evidence>
<organism evidence="11 12">
    <name type="scientific">Rhizoctonia solani</name>
    <dbReference type="NCBI Taxonomy" id="456999"/>
    <lineage>
        <taxon>Eukaryota</taxon>
        <taxon>Fungi</taxon>
        <taxon>Dikarya</taxon>
        <taxon>Basidiomycota</taxon>
        <taxon>Agaricomycotina</taxon>
        <taxon>Agaricomycetes</taxon>
        <taxon>Cantharellales</taxon>
        <taxon>Ceratobasidiaceae</taxon>
        <taxon>Rhizoctonia</taxon>
    </lineage>
</organism>
<evidence type="ECO:0000256" key="1">
    <source>
        <dbReference type="ARBA" id="ARBA00009928"/>
    </source>
</evidence>
<evidence type="ECO:0000259" key="9">
    <source>
        <dbReference type="PROSITE" id="PS00497"/>
    </source>
</evidence>
<evidence type="ECO:0000256" key="3">
    <source>
        <dbReference type="ARBA" id="ARBA00022723"/>
    </source>
</evidence>
<keyword evidence="12" id="KW-1185">Reference proteome</keyword>
<dbReference type="EMBL" id="CYGV01001645">
    <property type="protein sequence ID" value="CUA76228.1"/>
    <property type="molecule type" value="Genomic_DNA"/>
</dbReference>
<evidence type="ECO:0000313" key="12">
    <source>
        <dbReference type="Proteomes" id="UP000044841"/>
    </source>
</evidence>
<feature type="domain" description="Tyrosinase copper-binding" evidence="9">
    <location>
        <begin position="92"/>
        <end position="109"/>
    </location>
</feature>
<dbReference type="PROSITE" id="PS00498">
    <property type="entry name" value="TYROSINASE_2"/>
    <property type="match status" value="1"/>
</dbReference>
<dbReference type="PANTHER" id="PTHR11474">
    <property type="entry name" value="TYROSINASE FAMILY MEMBER"/>
    <property type="match status" value="1"/>
</dbReference>
<dbReference type="Gene3D" id="1.10.1280.10">
    <property type="entry name" value="Di-copper center containing domain from catechol oxidase"/>
    <property type="match status" value="1"/>
</dbReference>
<keyword evidence="3" id="KW-0479">Metal-binding</keyword>
<evidence type="ECO:0000256" key="7">
    <source>
        <dbReference type="ARBA" id="ARBA00048881"/>
    </source>
</evidence>
<dbReference type="PANTHER" id="PTHR11474:SF76">
    <property type="entry name" value="SHKT DOMAIN-CONTAINING PROTEIN"/>
    <property type="match status" value="1"/>
</dbReference>
<dbReference type="Pfam" id="PF00264">
    <property type="entry name" value="Tyrosinase"/>
    <property type="match status" value="1"/>
</dbReference>
<sequence length="685" mass="78360">MGFTPSVFVLKDTYPRLEIRQLAKNAKQFALFILGWEEIRKPDYEPVPAQYVQIGGIHGLPHTLWPGDPDGKEAHHPPPIHYQLPWLGYCCHESPLFPMWHRPVVMLLEQSISEAAHKIAERFANKCPEQADEWKKAANELRFPYWDWTNPDTGEHGLPEMLYQEKLDLTLPPGEPQPAYNMLACYKFGSEYPAGFETVSQENELLPKWVTSYFDQWTQTYRWPKMIPDNHENQIDQINKHLTGGFNEPGSWFQLRLEVATTFNFPTNQIPEEYSANAWDQYSNVRFQSGLTSKNGKTVRIPDAPYWDGANSLENSHNNVHLVLGGTGGHMMDNNYASFDPIFFLHHCNIDRLLAFWEHVYPDIYIGENGYYQPNSTKRKSFTEVDGTWSMKLDQPIDGSSALTPFRKGDGNYWDSNSARWNGDKSEYKYYTYPSIVDPDAPHDPARAVDINKPVLNPEELERQRTVLQKHFGLDHVAERQKEYERIGYYPSFPEPKQQPHEGYEAVHKYRHFVVNVYLDPFILGCSYIVNIRYDLGDAGKGVIGTASVLARSRQEKCAGCQHRREAGARSRHVVVIHHSVVVKILQHRADEASEEAILKTLRADISLPGDIPIARLDTSRTDHSQDLPKELIPVITLSSAGVEAKKVDDPGHIGDQPQDKSPLTPYETYDWQDHGDLPGGWVKA</sequence>
<dbReference type="Proteomes" id="UP000044841">
    <property type="component" value="Unassembled WGS sequence"/>
</dbReference>
<evidence type="ECO:0000256" key="6">
    <source>
        <dbReference type="ARBA" id="ARBA00048233"/>
    </source>
</evidence>
<evidence type="ECO:0000259" key="10">
    <source>
        <dbReference type="PROSITE" id="PS00498"/>
    </source>
</evidence>
<feature type="domain" description="Tyrosinase copper-binding" evidence="10">
    <location>
        <begin position="340"/>
        <end position="351"/>
    </location>
</feature>
<evidence type="ECO:0000256" key="4">
    <source>
        <dbReference type="ARBA" id="ARBA00023008"/>
    </source>
</evidence>
<comment type="similarity">
    <text evidence="1">Belongs to the tyrosinase family.</text>
</comment>
<dbReference type="GO" id="GO:0042438">
    <property type="term" value="P:melanin biosynthetic process"/>
    <property type="evidence" value="ECO:0007669"/>
    <property type="project" value="UniProtKB-KW"/>
</dbReference>
<dbReference type="SUPFAM" id="SSF48056">
    <property type="entry name" value="Di-copper centre-containing domain"/>
    <property type="match status" value="1"/>
</dbReference>
<dbReference type="InterPro" id="IPR002227">
    <property type="entry name" value="Tyrosinase_Cu-bd"/>
</dbReference>
<protein>
    <recommendedName>
        <fullName evidence="2">tyrosinase</fullName>
        <ecNumber evidence="2">1.14.18.1</ecNumber>
    </recommendedName>
</protein>
<comment type="catalytic activity">
    <reaction evidence="7">
        <text>L-tyrosine + O2 = L-dopaquinone + H2O</text>
        <dbReference type="Rhea" id="RHEA:18117"/>
        <dbReference type="ChEBI" id="CHEBI:15377"/>
        <dbReference type="ChEBI" id="CHEBI:15379"/>
        <dbReference type="ChEBI" id="CHEBI:57924"/>
        <dbReference type="ChEBI" id="CHEBI:58315"/>
        <dbReference type="EC" id="1.14.18.1"/>
    </reaction>
</comment>
<name>A0A0K6GC82_9AGAM</name>
<evidence type="ECO:0000256" key="2">
    <source>
        <dbReference type="ARBA" id="ARBA00011906"/>
    </source>
</evidence>
<dbReference type="EC" id="1.14.18.1" evidence="2"/>
<keyword evidence="5" id="KW-0470">Melanin biosynthesis</keyword>
<dbReference type="GO" id="GO:0046872">
    <property type="term" value="F:metal ion binding"/>
    <property type="evidence" value="ECO:0007669"/>
    <property type="project" value="UniProtKB-KW"/>
</dbReference>
<dbReference type="GO" id="GO:0004503">
    <property type="term" value="F:tyrosinase activity"/>
    <property type="evidence" value="ECO:0007669"/>
    <property type="project" value="UniProtKB-EC"/>
</dbReference>
<comment type="catalytic activity">
    <reaction evidence="6">
        <text>2 L-dopa + O2 = 2 L-dopaquinone + 2 H2O</text>
        <dbReference type="Rhea" id="RHEA:34287"/>
        <dbReference type="ChEBI" id="CHEBI:15377"/>
        <dbReference type="ChEBI" id="CHEBI:15379"/>
        <dbReference type="ChEBI" id="CHEBI:57504"/>
        <dbReference type="ChEBI" id="CHEBI:57924"/>
        <dbReference type="EC" id="1.14.18.1"/>
    </reaction>
</comment>
<evidence type="ECO:0000313" key="11">
    <source>
        <dbReference type="EMBL" id="CUA76228.1"/>
    </source>
</evidence>
<keyword evidence="4" id="KW-0186">Copper</keyword>
<evidence type="ECO:0000256" key="8">
    <source>
        <dbReference type="SAM" id="MobiDB-lite"/>
    </source>
</evidence>
<accession>A0A0K6GC82</accession>
<feature type="region of interest" description="Disordered" evidence="8">
    <location>
        <begin position="647"/>
        <end position="685"/>
    </location>
</feature>
<dbReference type="AlphaFoldDB" id="A0A0K6GC82"/>